<evidence type="ECO:0000313" key="2">
    <source>
        <dbReference type="EMBL" id="HIU53011.1"/>
    </source>
</evidence>
<dbReference type="Proteomes" id="UP000824107">
    <property type="component" value="Unassembled WGS sequence"/>
</dbReference>
<dbReference type="Pfam" id="PF00805">
    <property type="entry name" value="Pentapeptide"/>
    <property type="match status" value="2"/>
</dbReference>
<feature type="compositionally biased region" description="Basic and acidic residues" evidence="1">
    <location>
        <begin position="1"/>
        <end position="36"/>
    </location>
</feature>
<proteinExistence type="predicted"/>
<organism evidence="2 3">
    <name type="scientific">Candidatus Scatocola faecipullorum</name>
    <dbReference type="NCBI Taxonomy" id="2840917"/>
    <lineage>
        <taxon>Bacteria</taxon>
        <taxon>Pseudomonadati</taxon>
        <taxon>Pseudomonadota</taxon>
        <taxon>Alphaproteobacteria</taxon>
        <taxon>Rhodospirillales</taxon>
        <taxon>Rhodospirillaceae</taxon>
        <taxon>Rhodospirillaceae incertae sedis</taxon>
        <taxon>Candidatus Scatocola</taxon>
    </lineage>
</organism>
<comment type="caution">
    <text evidence="2">The sequence shown here is derived from an EMBL/GenBank/DDBJ whole genome shotgun (WGS) entry which is preliminary data.</text>
</comment>
<evidence type="ECO:0000313" key="3">
    <source>
        <dbReference type="Proteomes" id="UP000824107"/>
    </source>
</evidence>
<dbReference type="PANTHER" id="PTHR14136">
    <property type="entry name" value="BTB_POZ DOMAIN-CONTAINING PROTEIN KCTD9"/>
    <property type="match status" value="1"/>
</dbReference>
<reference evidence="2" key="1">
    <citation type="submission" date="2020-10" db="EMBL/GenBank/DDBJ databases">
        <authorList>
            <person name="Gilroy R."/>
        </authorList>
    </citation>
    <scope>NUCLEOTIDE SEQUENCE</scope>
    <source>
        <strain evidence="2">ChiW3-316</strain>
    </source>
</reference>
<dbReference type="PANTHER" id="PTHR14136:SF17">
    <property type="entry name" value="BTB_POZ DOMAIN-CONTAINING PROTEIN KCTD9"/>
    <property type="match status" value="1"/>
</dbReference>
<protein>
    <submittedName>
        <fullName evidence="2">Pentapeptide repeat-containing protein</fullName>
    </submittedName>
</protein>
<dbReference type="InterPro" id="IPR051082">
    <property type="entry name" value="Pentapeptide-BTB/POZ_domain"/>
</dbReference>
<dbReference type="InterPro" id="IPR001646">
    <property type="entry name" value="5peptide_repeat"/>
</dbReference>
<feature type="region of interest" description="Disordered" evidence="1">
    <location>
        <begin position="361"/>
        <end position="419"/>
    </location>
</feature>
<accession>A0A9D1M3I4</accession>
<feature type="region of interest" description="Disordered" evidence="1">
    <location>
        <begin position="1"/>
        <end position="42"/>
    </location>
</feature>
<evidence type="ECO:0000256" key="1">
    <source>
        <dbReference type="SAM" id="MobiDB-lite"/>
    </source>
</evidence>
<dbReference type="SUPFAM" id="SSF141571">
    <property type="entry name" value="Pentapeptide repeat-like"/>
    <property type="match status" value="2"/>
</dbReference>
<gene>
    <name evidence="2" type="ORF">IAD20_02900</name>
</gene>
<name>A0A9D1M3I4_9PROT</name>
<dbReference type="Gene3D" id="2.160.20.80">
    <property type="entry name" value="E3 ubiquitin-protein ligase SopA"/>
    <property type="match status" value="2"/>
</dbReference>
<dbReference type="AlphaFoldDB" id="A0A9D1M3I4"/>
<feature type="compositionally biased region" description="Basic and acidic residues" evidence="1">
    <location>
        <begin position="361"/>
        <end position="401"/>
    </location>
</feature>
<reference evidence="2" key="2">
    <citation type="journal article" date="2021" name="PeerJ">
        <title>Extensive microbial diversity within the chicken gut microbiome revealed by metagenomics and culture.</title>
        <authorList>
            <person name="Gilroy R."/>
            <person name="Ravi A."/>
            <person name="Getino M."/>
            <person name="Pursley I."/>
            <person name="Horton D.L."/>
            <person name="Alikhan N.F."/>
            <person name="Baker D."/>
            <person name="Gharbi K."/>
            <person name="Hall N."/>
            <person name="Watson M."/>
            <person name="Adriaenssens E.M."/>
            <person name="Foster-Nyarko E."/>
            <person name="Jarju S."/>
            <person name="Secka A."/>
            <person name="Antonio M."/>
            <person name="Oren A."/>
            <person name="Chaudhuri R.R."/>
            <person name="La Ragione R."/>
            <person name="Hildebrand F."/>
            <person name="Pallen M.J."/>
        </authorList>
    </citation>
    <scope>NUCLEOTIDE SEQUENCE</scope>
    <source>
        <strain evidence="2">ChiW3-316</strain>
    </source>
</reference>
<sequence length="419" mass="46362">MAEDEKNNFDGSPSHREKTAEKKRSDYAVRSKMPERDENEGADTGFSWSAVAHRDSAANAAALGPDNFMSNRIEFGGKNLENGKFANENFENANFSVANLKGVDFSGANLKGVDFSGADLSDANLSGADLSGAVLSNAVLKHTNFSGAVLNGVVLTDADLDNAILLDITIDAIALEDLQELVEYLAKYAPHKLNLAKMNLTMFNLAKIDLKNLNLRGVDFTGCDFTGVNIMELDLSECIITPQQIAQALGRVPNAEELRRIMAPKVKPKGPKSQGIDLTDLFFDNGKEAGVWETAKDKGISTAKIVDMIKAGHKVYRRVVKRPEGNRFEAAAKESAERKEAQVSNSNEELKKVLEENKRALIEKHKREELEARRNKKMELEQALARENEQEKTPEKTEQPKIRPLTAERIASFRDRSRD</sequence>
<dbReference type="EMBL" id="DVNC01000021">
    <property type="protein sequence ID" value="HIU53011.1"/>
    <property type="molecule type" value="Genomic_DNA"/>
</dbReference>